<sequence length="148" mass="17073">MNDQQLCGKWTGTYTYGNEYDEPLKGKTVSFEMELTVVNGFIKGRCTDAESTRHFQAPATIEGIIVDDNTVRFVKRYPHYWQHEKSGPRFLPKLPSQEINYSGEFGNNEFEGEWEIVTVLVDAHGEMVNYRGVGNWIMRRVEVDQLTS</sequence>
<name>A0ABX3NLF2_9BACT</name>
<proteinExistence type="predicted"/>
<reference evidence="1 2" key="1">
    <citation type="submission" date="2016-04" db="EMBL/GenBank/DDBJ databases">
        <authorList>
            <person name="Chen L."/>
            <person name="Zhuang W."/>
            <person name="Wang G."/>
        </authorList>
    </citation>
    <scope>NUCLEOTIDE SEQUENCE [LARGE SCALE GENOMIC DNA]</scope>
    <source>
        <strain evidence="2">GR20</strain>
    </source>
</reference>
<evidence type="ECO:0000313" key="2">
    <source>
        <dbReference type="Proteomes" id="UP000192277"/>
    </source>
</evidence>
<organism evidence="1 2">
    <name type="scientific">Niastella koreensis</name>
    <dbReference type="NCBI Taxonomy" id="354356"/>
    <lineage>
        <taxon>Bacteria</taxon>
        <taxon>Pseudomonadati</taxon>
        <taxon>Bacteroidota</taxon>
        <taxon>Chitinophagia</taxon>
        <taxon>Chitinophagales</taxon>
        <taxon>Chitinophagaceae</taxon>
        <taxon>Niastella</taxon>
    </lineage>
</organism>
<gene>
    <name evidence="1" type="ORF">A4D02_16900</name>
</gene>
<dbReference type="RefSeq" id="WP_014217227.1">
    <property type="nucleotide sequence ID" value="NZ_LWBO01000084.1"/>
</dbReference>
<accession>A0ABX3NLF2</accession>
<comment type="caution">
    <text evidence="1">The sequence shown here is derived from an EMBL/GenBank/DDBJ whole genome shotgun (WGS) entry which is preliminary data.</text>
</comment>
<evidence type="ECO:0000313" key="1">
    <source>
        <dbReference type="EMBL" id="OQP39017.1"/>
    </source>
</evidence>
<keyword evidence="2" id="KW-1185">Reference proteome</keyword>
<dbReference type="Proteomes" id="UP000192277">
    <property type="component" value="Unassembled WGS sequence"/>
</dbReference>
<evidence type="ECO:0008006" key="3">
    <source>
        <dbReference type="Google" id="ProtNLM"/>
    </source>
</evidence>
<dbReference type="EMBL" id="LWBO01000084">
    <property type="protein sequence ID" value="OQP39017.1"/>
    <property type="molecule type" value="Genomic_DNA"/>
</dbReference>
<protein>
    <recommendedName>
        <fullName evidence="3">DUF3598 domain-containing protein</fullName>
    </recommendedName>
</protein>